<dbReference type="Proteomes" id="UP000291338">
    <property type="component" value="Unassembled WGS sequence"/>
</dbReference>
<dbReference type="EMBL" id="PPSX01000009">
    <property type="protein sequence ID" value="RZQ54766.1"/>
    <property type="molecule type" value="Genomic_DNA"/>
</dbReference>
<name>A0A4Q7IT40_9GAMM</name>
<dbReference type="InterPro" id="IPR029063">
    <property type="entry name" value="SAM-dependent_MTases_sf"/>
</dbReference>
<protein>
    <recommendedName>
        <fullName evidence="3">Methyltransferase domain-containing protein</fullName>
    </recommendedName>
</protein>
<dbReference type="Gene3D" id="3.40.50.150">
    <property type="entry name" value="Vaccinia Virus protein VP39"/>
    <property type="match status" value="1"/>
</dbReference>
<reference evidence="1 2" key="1">
    <citation type="submission" date="2018-01" db="EMBL/GenBank/DDBJ databases">
        <title>Co-occurrence of chitin degradation, pigmentation and bioactivity in marine Pseudoalteromonas.</title>
        <authorList>
            <person name="Paulsen S."/>
            <person name="Gram L."/>
            <person name="Machado H."/>
        </authorList>
    </citation>
    <scope>NUCLEOTIDE SEQUENCE [LARGE SCALE GENOMIC DNA]</scope>
    <source>
        <strain evidence="1 2">S3898</strain>
    </source>
</reference>
<gene>
    <name evidence="1" type="ORF">C1E23_01780</name>
</gene>
<organism evidence="1 2">
    <name type="scientific">Pseudoalteromonas phenolica</name>
    <dbReference type="NCBI Taxonomy" id="161398"/>
    <lineage>
        <taxon>Bacteria</taxon>
        <taxon>Pseudomonadati</taxon>
        <taxon>Pseudomonadota</taxon>
        <taxon>Gammaproteobacteria</taxon>
        <taxon>Alteromonadales</taxon>
        <taxon>Pseudoalteromonadaceae</taxon>
        <taxon>Pseudoalteromonas</taxon>
    </lineage>
</organism>
<dbReference type="GO" id="GO:0003779">
    <property type="term" value="F:actin binding"/>
    <property type="evidence" value="ECO:0007669"/>
    <property type="project" value="InterPro"/>
</dbReference>
<comment type="caution">
    <text evidence="1">The sequence shown here is derived from an EMBL/GenBank/DDBJ whole genome shotgun (WGS) entry which is preliminary data.</text>
</comment>
<dbReference type="CDD" id="cd02440">
    <property type="entry name" value="AdoMet_MTases"/>
    <property type="match status" value="1"/>
</dbReference>
<proteinExistence type="predicted"/>
<evidence type="ECO:0008006" key="3">
    <source>
        <dbReference type="Google" id="ProtNLM"/>
    </source>
</evidence>
<sequence length="303" mass="35310">MSSWDKYWENNTGGEVFVSSEGQKNTELEELWRKFFHRKQNLIKKKTKVLDIASGAGSIFSSIDNSENFNLYALDGSGEALEKLKTQMPYVNVLKYKFDEYATKDIYYDIIVSQFGIEYSGKEYFRKIGELLSDEGSFKLIVHKSGSMIDKRTQQEIDCINLLNDTEFFDLAKKLIKLDNDNIEYKNVFEQFTSIEPLIFNNLSSYKNSILNQGYYGFRQLYSNQERYYKKDILTWLNNLEYEKDISYSRLLSMSKATINLQDINKIKHDLYSSGLRDVEVSDFNISRADGVLPLAWEISGNK</sequence>
<dbReference type="AlphaFoldDB" id="A0A4Q7IT40"/>
<dbReference type="RefSeq" id="WP_130253933.1">
    <property type="nucleotide sequence ID" value="NZ_PPSX01000009.1"/>
</dbReference>
<accession>A0A4Q7IT40</accession>
<dbReference type="SUPFAM" id="SSF53335">
    <property type="entry name" value="S-adenosyl-L-methionine-dependent methyltransferases"/>
    <property type="match status" value="1"/>
</dbReference>
<dbReference type="PROSITE" id="PS00414">
    <property type="entry name" value="PROFILIN"/>
    <property type="match status" value="1"/>
</dbReference>
<evidence type="ECO:0000313" key="1">
    <source>
        <dbReference type="EMBL" id="RZQ54766.1"/>
    </source>
</evidence>
<dbReference type="InterPro" id="IPR027310">
    <property type="entry name" value="Profilin_CS"/>
</dbReference>
<evidence type="ECO:0000313" key="2">
    <source>
        <dbReference type="Proteomes" id="UP000291338"/>
    </source>
</evidence>